<comment type="caution">
    <text evidence="1">The sequence shown here is derived from an EMBL/GenBank/DDBJ whole genome shotgun (WGS) entry which is preliminary data.</text>
</comment>
<protein>
    <submittedName>
        <fullName evidence="1">Uncharacterized protein</fullName>
    </submittedName>
</protein>
<keyword evidence="2" id="KW-1185">Reference proteome</keyword>
<evidence type="ECO:0000313" key="2">
    <source>
        <dbReference type="Proteomes" id="UP000758603"/>
    </source>
</evidence>
<gene>
    <name evidence="1" type="ORF">BKA67DRAFT_558755</name>
</gene>
<dbReference type="Proteomes" id="UP000758603">
    <property type="component" value="Unassembled WGS sequence"/>
</dbReference>
<dbReference type="OrthoDB" id="5336600at2759"/>
<reference evidence="1" key="1">
    <citation type="journal article" date="2021" name="Nat. Commun.">
        <title>Genetic determinants of endophytism in the Arabidopsis root mycobiome.</title>
        <authorList>
            <person name="Mesny F."/>
            <person name="Miyauchi S."/>
            <person name="Thiergart T."/>
            <person name="Pickel B."/>
            <person name="Atanasova L."/>
            <person name="Karlsson M."/>
            <person name="Huettel B."/>
            <person name="Barry K.W."/>
            <person name="Haridas S."/>
            <person name="Chen C."/>
            <person name="Bauer D."/>
            <person name="Andreopoulos W."/>
            <person name="Pangilinan J."/>
            <person name="LaButti K."/>
            <person name="Riley R."/>
            <person name="Lipzen A."/>
            <person name="Clum A."/>
            <person name="Drula E."/>
            <person name="Henrissat B."/>
            <person name="Kohler A."/>
            <person name="Grigoriev I.V."/>
            <person name="Martin F.M."/>
            <person name="Hacquard S."/>
        </authorList>
    </citation>
    <scope>NUCLEOTIDE SEQUENCE</scope>
    <source>
        <strain evidence="1">MPI-SDFR-AT-0073</strain>
    </source>
</reference>
<accession>A0A9P8UUQ4</accession>
<proteinExistence type="predicted"/>
<organism evidence="1 2">
    <name type="scientific">Truncatella angustata</name>
    <dbReference type="NCBI Taxonomy" id="152316"/>
    <lineage>
        <taxon>Eukaryota</taxon>
        <taxon>Fungi</taxon>
        <taxon>Dikarya</taxon>
        <taxon>Ascomycota</taxon>
        <taxon>Pezizomycotina</taxon>
        <taxon>Sordariomycetes</taxon>
        <taxon>Xylariomycetidae</taxon>
        <taxon>Amphisphaeriales</taxon>
        <taxon>Sporocadaceae</taxon>
        <taxon>Truncatella</taxon>
    </lineage>
</organism>
<dbReference type="RefSeq" id="XP_045962927.1">
    <property type="nucleotide sequence ID" value="XM_046102341.1"/>
</dbReference>
<name>A0A9P8UUQ4_9PEZI</name>
<evidence type="ECO:0000313" key="1">
    <source>
        <dbReference type="EMBL" id="KAH6658693.1"/>
    </source>
</evidence>
<dbReference type="GeneID" id="70131233"/>
<dbReference type="EMBL" id="JAGPXC010000002">
    <property type="protein sequence ID" value="KAH6658693.1"/>
    <property type="molecule type" value="Genomic_DNA"/>
</dbReference>
<dbReference type="AlphaFoldDB" id="A0A9P8UUQ4"/>
<sequence length="82" mass="9104">MLSQTPVLLIVGIGPNIGQRVAEAFAAKGYRIARSPIQKCTPRSVVVYNSKWPEFCPQVVASSLRRAKCYKSPHALLIVCRY</sequence>